<dbReference type="EMBL" id="HBUF01373067">
    <property type="protein sequence ID" value="CAG6727060.1"/>
    <property type="molecule type" value="Transcribed_RNA"/>
</dbReference>
<name>A0A8D8YE34_9HEMI</name>
<proteinExistence type="predicted"/>
<protein>
    <submittedName>
        <fullName evidence="1">Uncharacterized protein</fullName>
    </submittedName>
</protein>
<dbReference type="AlphaFoldDB" id="A0A8D8YE34"/>
<evidence type="ECO:0000313" key="1">
    <source>
        <dbReference type="EMBL" id="CAG6727060.1"/>
    </source>
</evidence>
<accession>A0A8D8YE34</accession>
<organism evidence="1">
    <name type="scientific">Cacopsylla melanoneura</name>
    <dbReference type="NCBI Taxonomy" id="428564"/>
    <lineage>
        <taxon>Eukaryota</taxon>
        <taxon>Metazoa</taxon>
        <taxon>Ecdysozoa</taxon>
        <taxon>Arthropoda</taxon>
        <taxon>Hexapoda</taxon>
        <taxon>Insecta</taxon>
        <taxon>Pterygota</taxon>
        <taxon>Neoptera</taxon>
        <taxon>Paraneoptera</taxon>
        <taxon>Hemiptera</taxon>
        <taxon>Sternorrhyncha</taxon>
        <taxon>Psylloidea</taxon>
        <taxon>Psyllidae</taxon>
        <taxon>Psyllinae</taxon>
        <taxon>Cacopsylla</taxon>
    </lineage>
</organism>
<reference evidence="1" key="1">
    <citation type="submission" date="2021-05" db="EMBL/GenBank/DDBJ databases">
        <authorList>
            <person name="Alioto T."/>
            <person name="Alioto T."/>
            <person name="Gomez Garrido J."/>
        </authorList>
    </citation>
    <scope>NUCLEOTIDE SEQUENCE</scope>
</reference>
<sequence>MMSRKMGNPDLPYSALESSLSLLPLSDRRTLFDLITLHKILNGNVNAPELNDSIVINNPVYRTRNSIPFYPSFARSNYIQNSPMIRFQRTANILSSEINVFTITINQIKNHFLSKLEPSTPLH</sequence>